<name>A0A9D4UFN5_ADICA</name>
<proteinExistence type="predicted"/>
<protein>
    <submittedName>
        <fullName evidence="1">Uncharacterized protein</fullName>
    </submittedName>
</protein>
<comment type="caution">
    <text evidence="1">The sequence shown here is derived from an EMBL/GenBank/DDBJ whole genome shotgun (WGS) entry which is preliminary data.</text>
</comment>
<evidence type="ECO:0000313" key="2">
    <source>
        <dbReference type="Proteomes" id="UP000886520"/>
    </source>
</evidence>
<dbReference type="EMBL" id="JABFUD020000017">
    <property type="protein sequence ID" value="KAI5067078.1"/>
    <property type="molecule type" value="Genomic_DNA"/>
</dbReference>
<accession>A0A9D4UFN5</accession>
<gene>
    <name evidence="1" type="ORF">GOP47_0017606</name>
</gene>
<organism evidence="1 2">
    <name type="scientific">Adiantum capillus-veneris</name>
    <name type="common">Maidenhair fern</name>
    <dbReference type="NCBI Taxonomy" id="13818"/>
    <lineage>
        <taxon>Eukaryota</taxon>
        <taxon>Viridiplantae</taxon>
        <taxon>Streptophyta</taxon>
        <taxon>Embryophyta</taxon>
        <taxon>Tracheophyta</taxon>
        <taxon>Polypodiopsida</taxon>
        <taxon>Polypodiidae</taxon>
        <taxon>Polypodiales</taxon>
        <taxon>Pteridineae</taxon>
        <taxon>Pteridaceae</taxon>
        <taxon>Vittarioideae</taxon>
        <taxon>Adiantum</taxon>
    </lineage>
</organism>
<reference evidence="1" key="1">
    <citation type="submission" date="2021-01" db="EMBL/GenBank/DDBJ databases">
        <title>Adiantum capillus-veneris genome.</title>
        <authorList>
            <person name="Fang Y."/>
            <person name="Liao Q."/>
        </authorList>
    </citation>
    <scope>NUCLEOTIDE SEQUENCE</scope>
    <source>
        <strain evidence="1">H3</strain>
        <tissue evidence="1">Leaf</tissue>
    </source>
</reference>
<sequence>MAADGSANLNRWVYDKVIAVVPKDRVVVMGRTRHFLTKGWTTGLPQLPATYRLLAPIENPPRFFLKSVREYHGFKYTPED</sequence>
<keyword evidence="2" id="KW-1185">Reference proteome</keyword>
<dbReference type="AlphaFoldDB" id="A0A9D4UFN5"/>
<evidence type="ECO:0000313" key="1">
    <source>
        <dbReference type="EMBL" id="KAI5067078.1"/>
    </source>
</evidence>
<dbReference type="Proteomes" id="UP000886520">
    <property type="component" value="Chromosome 17"/>
</dbReference>